<dbReference type="EMBL" id="QXFV01003585">
    <property type="protein sequence ID" value="KAE8975494.1"/>
    <property type="molecule type" value="Genomic_DNA"/>
</dbReference>
<feature type="region of interest" description="Disordered" evidence="1">
    <location>
        <begin position="1"/>
        <end position="39"/>
    </location>
</feature>
<dbReference type="AlphaFoldDB" id="A0A6A3I5C1"/>
<proteinExistence type="predicted"/>
<comment type="caution">
    <text evidence="3">The sequence shown here is derived from an EMBL/GenBank/DDBJ whole genome shotgun (WGS) entry which is preliminary data.</text>
</comment>
<evidence type="ECO:0000313" key="3">
    <source>
        <dbReference type="EMBL" id="KAE8975494.1"/>
    </source>
</evidence>
<dbReference type="PANTHER" id="PTHR31569">
    <property type="entry name" value="SWIM-TYPE DOMAIN-CONTAINING PROTEIN"/>
    <property type="match status" value="1"/>
</dbReference>
<gene>
    <name evidence="3" type="ORF">PR001_g25685</name>
</gene>
<dbReference type="InterPro" id="IPR052579">
    <property type="entry name" value="Zinc_finger_SWIM"/>
</dbReference>
<feature type="domain" description="ZSWIM1/3 RNaseH-like" evidence="2">
    <location>
        <begin position="84"/>
        <end position="136"/>
    </location>
</feature>
<reference evidence="3 4" key="1">
    <citation type="submission" date="2018-09" db="EMBL/GenBank/DDBJ databases">
        <title>Genomic investigation of the strawberry pathogen Phytophthora fragariae indicates pathogenicity is determined by transcriptional variation in three key races.</title>
        <authorList>
            <person name="Adams T.M."/>
            <person name="Armitage A.D."/>
            <person name="Sobczyk M.K."/>
            <person name="Bates H.J."/>
            <person name="Dunwell J.M."/>
            <person name="Nellist C.F."/>
            <person name="Harrison R.J."/>
        </authorList>
    </citation>
    <scope>NUCLEOTIDE SEQUENCE [LARGE SCALE GENOMIC DNA]</scope>
    <source>
        <strain evidence="3 4">SCRP249</strain>
    </source>
</reference>
<dbReference type="Proteomes" id="UP000429607">
    <property type="component" value="Unassembled WGS sequence"/>
</dbReference>
<sequence length="210" mass="24779">MARTHKTASTKAQMAEQARKEEEARHQVAAARTRSQKSAALACARESRADFKEEEAADEVTEEEAEGFPEVLQMDCSHQTNHKYSLVETNGDWHMSKCLDHFKRANEHWRFARIVIDDRDLREFAVIRRTLPEVRIMYCHFHVIKWLHDIIRKSKRFGVYPDDVLTQMAHTITNRTYARTQEDYEMHCAGFKSLAERDGRTELWEYFDKN</sequence>
<organism evidence="3 4">
    <name type="scientific">Phytophthora rubi</name>
    <dbReference type="NCBI Taxonomy" id="129364"/>
    <lineage>
        <taxon>Eukaryota</taxon>
        <taxon>Sar</taxon>
        <taxon>Stramenopiles</taxon>
        <taxon>Oomycota</taxon>
        <taxon>Peronosporomycetes</taxon>
        <taxon>Peronosporales</taxon>
        <taxon>Peronosporaceae</taxon>
        <taxon>Phytophthora</taxon>
    </lineage>
</organism>
<evidence type="ECO:0000259" key="2">
    <source>
        <dbReference type="Pfam" id="PF21056"/>
    </source>
</evidence>
<name>A0A6A3I5C1_9STRA</name>
<dbReference type="InterPro" id="IPR048324">
    <property type="entry name" value="ZSWIM1-3_RNaseH-like"/>
</dbReference>
<dbReference type="PANTHER" id="PTHR31569:SF4">
    <property type="entry name" value="SWIM-TYPE DOMAIN-CONTAINING PROTEIN"/>
    <property type="match status" value="1"/>
</dbReference>
<evidence type="ECO:0000313" key="4">
    <source>
        <dbReference type="Proteomes" id="UP000429607"/>
    </source>
</evidence>
<accession>A0A6A3I5C1</accession>
<protein>
    <recommendedName>
        <fullName evidence="2">ZSWIM1/3 RNaseH-like domain-containing protein</fullName>
    </recommendedName>
</protein>
<feature type="compositionally biased region" description="Basic and acidic residues" evidence="1">
    <location>
        <begin position="17"/>
        <end position="26"/>
    </location>
</feature>
<evidence type="ECO:0000256" key="1">
    <source>
        <dbReference type="SAM" id="MobiDB-lite"/>
    </source>
</evidence>
<dbReference type="Pfam" id="PF21056">
    <property type="entry name" value="ZSWIM1-3_RNaseH-like"/>
    <property type="match status" value="1"/>
</dbReference>